<dbReference type="InterPro" id="IPR023401">
    <property type="entry name" value="ODC_N"/>
</dbReference>
<dbReference type="EMBL" id="JAEKJA010000030">
    <property type="protein sequence ID" value="MBJ3778522.1"/>
    <property type="molecule type" value="Genomic_DNA"/>
</dbReference>
<comment type="similarity">
    <text evidence="1">Belongs to the ornithine cyclodeaminase/mu-crystallin family.</text>
</comment>
<name>A0A934IUS0_9HYPH</name>
<dbReference type="RefSeq" id="WP_198884428.1">
    <property type="nucleotide sequence ID" value="NZ_JAEKJA010000030.1"/>
</dbReference>
<dbReference type="Gene3D" id="3.40.50.720">
    <property type="entry name" value="NAD(P)-binding Rossmann-like Domain"/>
    <property type="match status" value="1"/>
</dbReference>
<dbReference type="InterPro" id="IPR003462">
    <property type="entry name" value="ODC_Mu_crystall"/>
</dbReference>
<comment type="caution">
    <text evidence="2">The sequence shown here is derived from an EMBL/GenBank/DDBJ whole genome shotgun (WGS) entry which is preliminary data.</text>
</comment>
<protein>
    <submittedName>
        <fullName evidence="2">NAD(P)-binding domain-containing protein</fullName>
    </submittedName>
</protein>
<dbReference type="Gene3D" id="3.30.1780.10">
    <property type="entry name" value="ornithine cyclodeaminase, domain 1"/>
    <property type="match status" value="1"/>
</dbReference>
<proteinExistence type="inferred from homology"/>
<reference evidence="2" key="1">
    <citation type="submission" date="2020-12" db="EMBL/GenBank/DDBJ databases">
        <title>Bacterial taxonomy.</title>
        <authorList>
            <person name="Pan X."/>
        </authorList>
    </citation>
    <scope>NUCLEOTIDE SEQUENCE</scope>
    <source>
        <strain evidence="2">B2012</strain>
    </source>
</reference>
<dbReference type="GO" id="GO:0005737">
    <property type="term" value="C:cytoplasm"/>
    <property type="evidence" value="ECO:0007669"/>
    <property type="project" value="TreeGrafter"/>
</dbReference>
<dbReference type="Pfam" id="PF02423">
    <property type="entry name" value="OCD_Mu_crystall"/>
    <property type="match status" value="1"/>
</dbReference>
<dbReference type="AlphaFoldDB" id="A0A934IUS0"/>
<keyword evidence="3" id="KW-1185">Reference proteome</keyword>
<accession>A0A934IUS0</accession>
<evidence type="ECO:0000313" key="2">
    <source>
        <dbReference type="EMBL" id="MBJ3778522.1"/>
    </source>
</evidence>
<dbReference type="PANTHER" id="PTHR13812">
    <property type="entry name" value="KETIMINE REDUCTASE MU-CRYSTALLIN"/>
    <property type="match status" value="1"/>
</dbReference>
<dbReference type="PANTHER" id="PTHR13812:SF19">
    <property type="entry name" value="KETIMINE REDUCTASE MU-CRYSTALLIN"/>
    <property type="match status" value="1"/>
</dbReference>
<gene>
    <name evidence="2" type="ORF">JCR33_22670</name>
</gene>
<evidence type="ECO:0000313" key="3">
    <source>
        <dbReference type="Proteomes" id="UP000609531"/>
    </source>
</evidence>
<dbReference type="Proteomes" id="UP000609531">
    <property type="component" value="Unassembled WGS sequence"/>
</dbReference>
<dbReference type="SUPFAM" id="SSF51735">
    <property type="entry name" value="NAD(P)-binding Rossmann-fold domains"/>
    <property type="match status" value="1"/>
</dbReference>
<organism evidence="2 3">
    <name type="scientific">Acuticoccus mangrovi</name>
    <dbReference type="NCBI Taxonomy" id="2796142"/>
    <lineage>
        <taxon>Bacteria</taxon>
        <taxon>Pseudomonadati</taxon>
        <taxon>Pseudomonadota</taxon>
        <taxon>Alphaproteobacteria</taxon>
        <taxon>Hyphomicrobiales</taxon>
        <taxon>Amorphaceae</taxon>
        <taxon>Acuticoccus</taxon>
    </lineage>
</organism>
<sequence length="325" mass="33275">MPATLTVISEATTARLATMGDAVEACRIALSDLAGGVASLSNPAAMFLSGPQETDTHFKVKGGSVPTLRALGFRMIGDVGRDGAGGEHHWCYMLDPTTARPLALVAQTHIHRLRTAASGLLAARLLSGVAAPRVALIGAGRIGTCLAAGFREVFPDGRLTVASRRLSSATAAADAAGEGVTAASIPEAVADADVVIALSTADEPVLDPLAFRPGMTVIGMGENHELPAALLAAADRFVVDDLGYATTLGSISAWVRRGETTPDALQARLSASLGEVLADPARGRRTATERVLAVVQGLAIADLALAEICRRRAESAGAGRSVSLD</sequence>
<evidence type="ECO:0000256" key="1">
    <source>
        <dbReference type="ARBA" id="ARBA00008903"/>
    </source>
</evidence>
<dbReference type="InterPro" id="IPR036291">
    <property type="entry name" value="NAD(P)-bd_dom_sf"/>
</dbReference>